<evidence type="ECO:0000313" key="5">
    <source>
        <dbReference type="EMBL" id="GFR51925.1"/>
    </source>
</evidence>
<comment type="similarity">
    <text evidence="1">Belongs to the carbohydrate kinase PfkB family.</text>
</comment>
<accession>A0AAD3E1F3</accession>
<protein>
    <recommendedName>
        <fullName evidence="7">Carbohydrate kinase PfkB domain-containing protein</fullName>
    </recommendedName>
</protein>
<dbReference type="PANTHER" id="PTHR43320:SF1">
    <property type="entry name" value="OS01G0105900 PROTEIN"/>
    <property type="match status" value="1"/>
</dbReference>
<feature type="region of interest" description="Disordered" evidence="4">
    <location>
        <begin position="230"/>
        <end position="259"/>
    </location>
</feature>
<organism evidence="5 6">
    <name type="scientific">Astrephomene gubernaculifera</name>
    <dbReference type="NCBI Taxonomy" id="47775"/>
    <lineage>
        <taxon>Eukaryota</taxon>
        <taxon>Viridiplantae</taxon>
        <taxon>Chlorophyta</taxon>
        <taxon>core chlorophytes</taxon>
        <taxon>Chlorophyceae</taxon>
        <taxon>CS clade</taxon>
        <taxon>Chlamydomonadales</taxon>
        <taxon>Astrephomenaceae</taxon>
        <taxon>Astrephomene</taxon>
    </lineage>
</organism>
<keyword evidence="6" id="KW-1185">Reference proteome</keyword>
<feature type="region of interest" description="Disordered" evidence="4">
    <location>
        <begin position="346"/>
        <end position="404"/>
    </location>
</feature>
<dbReference type="GO" id="GO:0016301">
    <property type="term" value="F:kinase activity"/>
    <property type="evidence" value="ECO:0007669"/>
    <property type="project" value="UniProtKB-KW"/>
</dbReference>
<evidence type="ECO:0000256" key="4">
    <source>
        <dbReference type="SAM" id="MobiDB-lite"/>
    </source>
</evidence>
<dbReference type="InterPro" id="IPR029056">
    <property type="entry name" value="Ribokinase-like"/>
</dbReference>
<feature type="compositionally biased region" description="Low complexity" evidence="4">
    <location>
        <begin position="230"/>
        <end position="242"/>
    </location>
</feature>
<feature type="non-terminal residue" evidence="5">
    <location>
        <position position="439"/>
    </location>
</feature>
<reference evidence="5 6" key="1">
    <citation type="journal article" date="2021" name="Sci. Rep.">
        <title>Genome sequencing of the multicellular alga Astrephomene provides insights into convergent evolution of germ-soma differentiation.</title>
        <authorList>
            <person name="Yamashita S."/>
            <person name="Yamamoto K."/>
            <person name="Matsuzaki R."/>
            <person name="Suzuki S."/>
            <person name="Yamaguchi H."/>
            <person name="Hirooka S."/>
            <person name="Minakuchi Y."/>
            <person name="Miyagishima S."/>
            <person name="Kawachi M."/>
            <person name="Toyoda A."/>
            <person name="Nozaki H."/>
        </authorList>
    </citation>
    <scope>NUCLEOTIDE SEQUENCE [LARGE SCALE GENOMIC DNA]</scope>
    <source>
        <strain evidence="5 6">NIES-4017</strain>
    </source>
</reference>
<gene>
    <name evidence="5" type="ORF">Agub_g14410</name>
</gene>
<keyword evidence="3" id="KW-0418">Kinase</keyword>
<dbReference type="Proteomes" id="UP001054857">
    <property type="component" value="Unassembled WGS sequence"/>
</dbReference>
<sequence>MGIEGTSALLNIPVVVGLGDPVMDVLASVSADWLATVTSEPGGCLPVESDVMDQLLVEAAKRSELVRIPGGSAANVVKGIANIMNSDSSCSSDHSSSTTITITARADSCNGCGEDSGSSGAQGTAEQLQQQQRRVECRFVGMIGRDDTGAEYRRKLAAQGVTPLLLESRSGAPSATSLCLVTPGDGQRTMRTCLGASLELRSEGQIAEAWREMQGMQLAVQGKEKEAGAAVEAAAAAGQQQQQEEEEGDQHETASDGGSDHWAAGCALLHAEGYCLYRPQLAREVMSAARARGALVSLDLASFELVRNCKGALLGLLEDGLVDLIFANEEEAVTLANELQLLDQPQEHRERQQQEEQHPSQQPQQQQQPADVAAPSSSSPHANALTSASSSAAPDPAASDPTAAAVRAAQRFLLSPSGGRVRVAVTSLGARGCVARGTG</sequence>
<evidence type="ECO:0000256" key="1">
    <source>
        <dbReference type="ARBA" id="ARBA00010688"/>
    </source>
</evidence>
<dbReference type="AlphaFoldDB" id="A0AAD3E1F3"/>
<dbReference type="EMBL" id="BMAR01000055">
    <property type="protein sequence ID" value="GFR51925.1"/>
    <property type="molecule type" value="Genomic_DNA"/>
</dbReference>
<dbReference type="SUPFAM" id="SSF53613">
    <property type="entry name" value="Ribokinase-like"/>
    <property type="match status" value="2"/>
</dbReference>
<evidence type="ECO:0000256" key="2">
    <source>
        <dbReference type="ARBA" id="ARBA00022679"/>
    </source>
</evidence>
<feature type="compositionally biased region" description="Basic and acidic residues" evidence="4">
    <location>
        <begin position="346"/>
        <end position="358"/>
    </location>
</feature>
<evidence type="ECO:0008006" key="7">
    <source>
        <dbReference type="Google" id="ProtNLM"/>
    </source>
</evidence>
<feature type="compositionally biased region" description="Low complexity" evidence="4">
    <location>
        <begin position="359"/>
        <end position="404"/>
    </location>
</feature>
<name>A0AAD3E1F3_9CHLO</name>
<evidence type="ECO:0000313" key="6">
    <source>
        <dbReference type="Proteomes" id="UP001054857"/>
    </source>
</evidence>
<proteinExistence type="inferred from homology"/>
<dbReference type="PANTHER" id="PTHR43320">
    <property type="entry name" value="SUGAR KINASE"/>
    <property type="match status" value="1"/>
</dbReference>
<keyword evidence="2" id="KW-0808">Transferase</keyword>
<comment type="caution">
    <text evidence="5">The sequence shown here is derived from an EMBL/GenBank/DDBJ whole genome shotgun (WGS) entry which is preliminary data.</text>
</comment>
<dbReference type="Gene3D" id="3.40.1190.20">
    <property type="match status" value="1"/>
</dbReference>
<dbReference type="InterPro" id="IPR052700">
    <property type="entry name" value="Carb_kinase_PfkB-like"/>
</dbReference>
<evidence type="ECO:0000256" key="3">
    <source>
        <dbReference type="ARBA" id="ARBA00022777"/>
    </source>
</evidence>